<organism evidence="1 2">
    <name type="scientific">Micromonospora sediminimaris</name>
    <dbReference type="NCBI Taxonomy" id="547162"/>
    <lineage>
        <taxon>Bacteria</taxon>
        <taxon>Bacillati</taxon>
        <taxon>Actinomycetota</taxon>
        <taxon>Actinomycetes</taxon>
        <taxon>Micromonosporales</taxon>
        <taxon>Micromonosporaceae</taxon>
        <taxon>Micromonospora</taxon>
    </lineage>
</organism>
<keyword evidence="2" id="KW-1185">Reference proteome</keyword>
<comment type="caution">
    <text evidence="1">The sequence shown here is derived from an EMBL/GenBank/DDBJ whole genome shotgun (WGS) entry which is preliminary data.</text>
</comment>
<proteinExistence type="predicted"/>
<protein>
    <submittedName>
        <fullName evidence="1">Uncharacterized protein</fullName>
    </submittedName>
</protein>
<sequence length="101" mass="10834">MPPAEHPVSAEQWIGSVEVADLPEIEVDSKPELLVLVAENDIPIGWAVVLPEGDFWLIRKSTRSLAHGSSLATLTTFWATILGCDVGRPRLAGPPPAGVRD</sequence>
<name>A0A9W5UU63_9ACTN</name>
<accession>A0A9W5UU63</accession>
<dbReference type="EMBL" id="BOPD01000037">
    <property type="protein sequence ID" value="GIJ35879.1"/>
    <property type="molecule type" value="Genomic_DNA"/>
</dbReference>
<evidence type="ECO:0000313" key="2">
    <source>
        <dbReference type="Proteomes" id="UP000607311"/>
    </source>
</evidence>
<dbReference type="AlphaFoldDB" id="A0A9W5UU63"/>
<dbReference type="Proteomes" id="UP000607311">
    <property type="component" value="Unassembled WGS sequence"/>
</dbReference>
<reference evidence="1" key="1">
    <citation type="submission" date="2021-01" db="EMBL/GenBank/DDBJ databases">
        <title>Whole genome shotgun sequence of Verrucosispora sediminis NBRC 107745.</title>
        <authorList>
            <person name="Komaki H."/>
            <person name="Tamura T."/>
        </authorList>
    </citation>
    <scope>NUCLEOTIDE SEQUENCE</scope>
    <source>
        <strain evidence="1">NBRC 107745</strain>
    </source>
</reference>
<gene>
    <name evidence="1" type="ORF">Vse01_50270</name>
</gene>
<evidence type="ECO:0000313" key="1">
    <source>
        <dbReference type="EMBL" id="GIJ35879.1"/>
    </source>
</evidence>